<comment type="caution">
    <text evidence="1">The sequence shown here is derived from an EMBL/GenBank/DDBJ whole genome shotgun (WGS) entry which is preliminary data.</text>
</comment>
<dbReference type="Gene3D" id="3.40.50.150">
    <property type="entry name" value="Vaccinia Virus protein VP39"/>
    <property type="match status" value="1"/>
</dbReference>
<sequence>MNFISKFFNYSYFKKNAPSAFKKTYQDMENSKAYKKYCQELHGTDYRCLNTLSKKQYLKLKEIIKEQSPELLLDIGSGNGKLTSSLAREFNFKAHGIDFALCPSDEAGVTFSKDDIESFKRNETYDLIISIDSFYMIRNYRKFLKNLKNHLGENKKIILFFTLVNNSFNNSPIPKALAKLRLNYEITEFSEDDLQFWQKSRELLDEMNDEFVDENHFKLWNIKKKEADKNISLHSTQQTHRYLLIIN</sequence>
<evidence type="ECO:0008006" key="3">
    <source>
        <dbReference type="Google" id="ProtNLM"/>
    </source>
</evidence>
<accession>A0A1Y5FCF5</accession>
<dbReference type="SUPFAM" id="SSF53335">
    <property type="entry name" value="S-adenosyl-L-methionine-dependent methyltransferases"/>
    <property type="match status" value="1"/>
</dbReference>
<proteinExistence type="predicted"/>
<evidence type="ECO:0000313" key="1">
    <source>
        <dbReference type="EMBL" id="OUR99808.1"/>
    </source>
</evidence>
<protein>
    <recommendedName>
        <fullName evidence="3">Methyltransferase domain-containing protein</fullName>
    </recommendedName>
</protein>
<dbReference type="InterPro" id="IPR029063">
    <property type="entry name" value="SAM-dependent_MTases_sf"/>
</dbReference>
<name>A0A1Y5FCF5_9BACT</name>
<dbReference type="Pfam" id="PF13489">
    <property type="entry name" value="Methyltransf_23"/>
    <property type="match status" value="1"/>
</dbReference>
<reference evidence="2" key="1">
    <citation type="journal article" date="2017" name="Proc. Natl. Acad. Sci. U.S.A.">
        <title>Simulation of Deepwater Horizon oil plume reveals substrate specialization within a complex community of hydrocarbon-degraders.</title>
        <authorList>
            <person name="Hu P."/>
            <person name="Dubinsky E.A."/>
            <person name="Probst A.J."/>
            <person name="Wang J."/>
            <person name="Sieber C.M.K."/>
            <person name="Tom L.M."/>
            <person name="Gardinali P."/>
            <person name="Banfield J.F."/>
            <person name="Atlas R.M."/>
            <person name="Andersen G.L."/>
        </authorList>
    </citation>
    <scope>NUCLEOTIDE SEQUENCE [LARGE SCALE GENOMIC DNA]</scope>
</reference>
<dbReference type="Proteomes" id="UP000196531">
    <property type="component" value="Unassembled WGS sequence"/>
</dbReference>
<dbReference type="CDD" id="cd02440">
    <property type="entry name" value="AdoMet_MTases"/>
    <property type="match status" value="1"/>
</dbReference>
<dbReference type="EMBL" id="MAAO01000002">
    <property type="protein sequence ID" value="OUR99808.1"/>
    <property type="molecule type" value="Genomic_DNA"/>
</dbReference>
<dbReference type="AlphaFoldDB" id="A0A1Y5FCF5"/>
<evidence type="ECO:0000313" key="2">
    <source>
        <dbReference type="Proteomes" id="UP000196531"/>
    </source>
</evidence>
<organism evidence="1 2">
    <name type="scientific">Halobacteriovorax marinus</name>
    <dbReference type="NCBI Taxonomy" id="97084"/>
    <lineage>
        <taxon>Bacteria</taxon>
        <taxon>Pseudomonadati</taxon>
        <taxon>Bdellovibrionota</taxon>
        <taxon>Bacteriovoracia</taxon>
        <taxon>Bacteriovoracales</taxon>
        <taxon>Halobacteriovoraceae</taxon>
        <taxon>Halobacteriovorax</taxon>
    </lineage>
</organism>
<gene>
    <name evidence="1" type="ORF">A9Q84_01915</name>
</gene>